<feature type="transmembrane region" description="Helical" evidence="1">
    <location>
        <begin position="12"/>
        <end position="34"/>
    </location>
</feature>
<dbReference type="Proteomes" id="UP000479710">
    <property type="component" value="Unassembled WGS sequence"/>
</dbReference>
<keyword evidence="1" id="KW-1133">Transmembrane helix</keyword>
<evidence type="ECO:0000313" key="2">
    <source>
        <dbReference type="EMBL" id="KAF0894068.1"/>
    </source>
</evidence>
<sequence length="79" mass="8530">MGRRRSHSAIPIVVPNSQAFAFAFAVAGSSYSLIPSKHEAKFCLRVNNFCLKMLPWNADKDPSPQPVSHGPGAPALPEI</sequence>
<comment type="caution">
    <text evidence="2">The sequence shown here is derived from an EMBL/GenBank/DDBJ whole genome shotgun (WGS) entry which is preliminary data.</text>
</comment>
<dbReference type="AlphaFoldDB" id="A0A6G1C0U9"/>
<gene>
    <name evidence="2" type="ORF">E2562_033955</name>
</gene>
<proteinExistence type="predicted"/>
<protein>
    <submittedName>
        <fullName evidence="2">Uncharacterized protein</fullName>
    </submittedName>
</protein>
<organism evidence="2 3">
    <name type="scientific">Oryza meyeriana var. granulata</name>
    <dbReference type="NCBI Taxonomy" id="110450"/>
    <lineage>
        <taxon>Eukaryota</taxon>
        <taxon>Viridiplantae</taxon>
        <taxon>Streptophyta</taxon>
        <taxon>Embryophyta</taxon>
        <taxon>Tracheophyta</taxon>
        <taxon>Spermatophyta</taxon>
        <taxon>Magnoliopsida</taxon>
        <taxon>Liliopsida</taxon>
        <taxon>Poales</taxon>
        <taxon>Poaceae</taxon>
        <taxon>BOP clade</taxon>
        <taxon>Oryzoideae</taxon>
        <taxon>Oryzeae</taxon>
        <taxon>Oryzinae</taxon>
        <taxon>Oryza</taxon>
        <taxon>Oryza meyeriana</taxon>
    </lineage>
</organism>
<accession>A0A6G1C0U9</accession>
<keyword evidence="1" id="KW-0812">Transmembrane</keyword>
<evidence type="ECO:0000313" key="3">
    <source>
        <dbReference type="Proteomes" id="UP000479710"/>
    </source>
</evidence>
<name>A0A6G1C0U9_9ORYZ</name>
<keyword evidence="1" id="KW-0472">Membrane</keyword>
<dbReference type="EMBL" id="SPHZ02000011">
    <property type="protein sequence ID" value="KAF0894068.1"/>
    <property type="molecule type" value="Genomic_DNA"/>
</dbReference>
<keyword evidence="3" id="KW-1185">Reference proteome</keyword>
<reference evidence="2 3" key="1">
    <citation type="submission" date="2019-11" db="EMBL/GenBank/DDBJ databases">
        <title>Whole genome sequence of Oryza granulata.</title>
        <authorList>
            <person name="Li W."/>
        </authorList>
    </citation>
    <scope>NUCLEOTIDE SEQUENCE [LARGE SCALE GENOMIC DNA]</scope>
    <source>
        <strain evidence="3">cv. Menghai</strain>
        <tissue evidence="2">Leaf</tissue>
    </source>
</reference>
<evidence type="ECO:0000256" key="1">
    <source>
        <dbReference type="SAM" id="Phobius"/>
    </source>
</evidence>